<dbReference type="PROSITE" id="PS51078">
    <property type="entry name" value="ICLR_ED"/>
    <property type="match status" value="1"/>
</dbReference>
<feature type="domain" description="HTH iclR-type" evidence="4">
    <location>
        <begin position="1"/>
        <end position="66"/>
    </location>
</feature>
<accession>A0ABP8JR02</accession>
<name>A0ABP8JR02_9MICO</name>
<gene>
    <name evidence="6" type="ORF">GCM10023153_15470</name>
</gene>
<evidence type="ECO:0000259" key="5">
    <source>
        <dbReference type="PROSITE" id="PS51078"/>
    </source>
</evidence>
<dbReference type="PROSITE" id="PS51077">
    <property type="entry name" value="HTH_ICLR"/>
    <property type="match status" value="1"/>
</dbReference>
<evidence type="ECO:0000256" key="3">
    <source>
        <dbReference type="ARBA" id="ARBA00023163"/>
    </source>
</evidence>
<keyword evidence="7" id="KW-1185">Reference proteome</keyword>
<dbReference type="EMBL" id="BAABFX010000025">
    <property type="protein sequence ID" value="GAA4394415.1"/>
    <property type="molecule type" value="Genomic_DNA"/>
</dbReference>
<dbReference type="InterPro" id="IPR005471">
    <property type="entry name" value="Tscrpt_reg_IclR_N"/>
</dbReference>
<evidence type="ECO:0000313" key="6">
    <source>
        <dbReference type="EMBL" id="GAA4394415.1"/>
    </source>
</evidence>
<dbReference type="Gene3D" id="1.10.10.10">
    <property type="entry name" value="Winged helix-like DNA-binding domain superfamily/Winged helix DNA-binding domain"/>
    <property type="match status" value="1"/>
</dbReference>
<dbReference type="InterPro" id="IPR014757">
    <property type="entry name" value="Tscrpt_reg_IclR_C"/>
</dbReference>
<dbReference type="Proteomes" id="UP001500390">
    <property type="component" value="Unassembled WGS sequence"/>
</dbReference>
<dbReference type="PANTHER" id="PTHR30136">
    <property type="entry name" value="HELIX-TURN-HELIX TRANSCRIPTIONAL REGULATOR, ICLR FAMILY"/>
    <property type="match status" value="1"/>
</dbReference>
<dbReference type="InterPro" id="IPR050707">
    <property type="entry name" value="HTH_MetabolicPath_Reg"/>
</dbReference>
<evidence type="ECO:0000313" key="7">
    <source>
        <dbReference type="Proteomes" id="UP001500390"/>
    </source>
</evidence>
<sequence>MSLLARAAAIVGAFDDRDPVLSLAELSRRTGLPKSSVHRIVAELVALRVLERQDAGPSGEGYRLGMWLFERGELVPTHRTLSEAALPIMEDLREVTRQRIHLAVLEGVDVVYVEILGSSGADVASRTGGRFPAHATGVGKAILAYSPAATVRARIDAGLPRLTPRTITTPGGLTRELRKIRSVGMAMDLEESHVGVSCVAAPVFGADRRVRAGLSVTGPTKAVDPGTLGPAVRTAAFTLSRVLRESGL</sequence>
<evidence type="ECO:0000259" key="4">
    <source>
        <dbReference type="PROSITE" id="PS51077"/>
    </source>
</evidence>
<reference evidence="7" key="1">
    <citation type="journal article" date="2019" name="Int. J. Syst. Evol. Microbiol.">
        <title>The Global Catalogue of Microorganisms (GCM) 10K type strain sequencing project: providing services to taxonomists for standard genome sequencing and annotation.</title>
        <authorList>
            <consortium name="The Broad Institute Genomics Platform"/>
            <consortium name="The Broad Institute Genome Sequencing Center for Infectious Disease"/>
            <person name="Wu L."/>
            <person name="Ma J."/>
        </authorList>
    </citation>
    <scope>NUCLEOTIDE SEQUENCE [LARGE SCALE GENOMIC DNA]</scope>
    <source>
        <strain evidence="7">JCM 17738</strain>
    </source>
</reference>
<dbReference type="PANTHER" id="PTHR30136:SF24">
    <property type="entry name" value="HTH-TYPE TRANSCRIPTIONAL REPRESSOR ALLR"/>
    <property type="match status" value="1"/>
</dbReference>
<keyword evidence="2" id="KW-0238">DNA-binding</keyword>
<proteinExistence type="predicted"/>
<dbReference type="Gene3D" id="3.30.450.40">
    <property type="match status" value="1"/>
</dbReference>
<dbReference type="Pfam" id="PF09339">
    <property type="entry name" value="HTH_IclR"/>
    <property type="match status" value="1"/>
</dbReference>
<dbReference type="SUPFAM" id="SSF46785">
    <property type="entry name" value="Winged helix' DNA-binding domain"/>
    <property type="match status" value="1"/>
</dbReference>
<dbReference type="Pfam" id="PF01614">
    <property type="entry name" value="IclR_C"/>
    <property type="match status" value="1"/>
</dbReference>
<dbReference type="SUPFAM" id="SSF55781">
    <property type="entry name" value="GAF domain-like"/>
    <property type="match status" value="1"/>
</dbReference>
<dbReference type="InterPro" id="IPR036388">
    <property type="entry name" value="WH-like_DNA-bd_sf"/>
</dbReference>
<evidence type="ECO:0000256" key="2">
    <source>
        <dbReference type="ARBA" id="ARBA00023125"/>
    </source>
</evidence>
<dbReference type="SMART" id="SM00346">
    <property type="entry name" value="HTH_ICLR"/>
    <property type="match status" value="1"/>
</dbReference>
<organism evidence="6 7">
    <name type="scientific">Ornithinibacter aureus</name>
    <dbReference type="NCBI Taxonomy" id="622664"/>
    <lineage>
        <taxon>Bacteria</taxon>
        <taxon>Bacillati</taxon>
        <taxon>Actinomycetota</taxon>
        <taxon>Actinomycetes</taxon>
        <taxon>Micrococcales</taxon>
        <taxon>Intrasporangiaceae</taxon>
        <taxon>Ornithinibacter</taxon>
    </lineage>
</organism>
<comment type="caution">
    <text evidence="6">The sequence shown here is derived from an EMBL/GenBank/DDBJ whole genome shotgun (WGS) entry which is preliminary data.</text>
</comment>
<keyword evidence="1" id="KW-0805">Transcription regulation</keyword>
<protein>
    <submittedName>
        <fullName evidence="6">IclR family transcriptional regulator</fullName>
    </submittedName>
</protein>
<keyword evidence="3" id="KW-0804">Transcription</keyword>
<dbReference type="InterPro" id="IPR036390">
    <property type="entry name" value="WH_DNA-bd_sf"/>
</dbReference>
<evidence type="ECO:0000256" key="1">
    <source>
        <dbReference type="ARBA" id="ARBA00023015"/>
    </source>
</evidence>
<feature type="domain" description="IclR-ED" evidence="5">
    <location>
        <begin position="67"/>
        <end position="245"/>
    </location>
</feature>
<dbReference type="RefSeq" id="WP_211675505.1">
    <property type="nucleotide sequence ID" value="NZ_BAABFX010000025.1"/>
</dbReference>
<dbReference type="InterPro" id="IPR029016">
    <property type="entry name" value="GAF-like_dom_sf"/>
</dbReference>